<dbReference type="AlphaFoldDB" id="A0A9X0R5X0"/>
<reference evidence="1" key="1">
    <citation type="submission" date="2020-08" db="EMBL/GenBank/DDBJ databases">
        <title>Genome Sequencing and Pan-Genome Analysis of Migratory bird Vibrio Strains, Inner Mongolia.</title>
        <authorList>
            <person name="Zheng L."/>
        </authorList>
    </citation>
    <scope>NUCLEOTIDE SEQUENCE</scope>
    <source>
        <strain evidence="1">M13F</strain>
    </source>
</reference>
<dbReference type="EMBL" id="JACRUP010000001">
    <property type="protein sequence ID" value="MBC5850032.1"/>
    <property type="molecule type" value="Genomic_DNA"/>
</dbReference>
<proteinExistence type="predicted"/>
<keyword evidence="2" id="KW-1185">Reference proteome</keyword>
<protein>
    <submittedName>
        <fullName evidence="1">Uncharacterized protein</fullName>
    </submittedName>
</protein>
<name>A0A9X0R5X0_VIBME</name>
<evidence type="ECO:0000313" key="1">
    <source>
        <dbReference type="EMBL" id="MBC5850032.1"/>
    </source>
</evidence>
<gene>
    <name evidence="1" type="ORF">H8Q88_03535</name>
</gene>
<organism evidence="1 2">
    <name type="scientific">Vibrio metschnikovii</name>
    <dbReference type="NCBI Taxonomy" id="28172"/>
    <lineage>
        <taxon>Bacteria</taxon>
        <taxon>Pseudomonadati</taxon>
        <taxon>Pseudomonadota</taxon>
        <taxon>Gammaproteobacteria</taxon>
        <taxon>Vibrionales</taxon>
        <taxon>Vibrionaceae</taxon>
        <taxon>Vibrio</taxon>
    </lineage>
</organism>
<sequence length="572" mass="63544">MKKLILAAAIAATAAAGGYFYHLDPKTDSDIDPLLTLIPAESAFVSFATEDYDHYQYLHAFGYAQESLYDYLDDRELTAEQAFIIQYLDGYLQSAVDKQTLKTYLGTPDNIKPVMYTLGLVPVYKLQLENSDAFWRTISQVEQETGATYQAGQFGEVTYRRYRLTEEEDEDIGLIIAVGNQVATFTLDLPMLGEENPLKLALGIEKPQLSFAQSDRFSELKTKYGQQYSNYAYLDHQAIIQGLTQPASNRIARQLEALQQQTSEPFLNEIRHPACQAELTAIARNWPRTVGLAEYSMHNGQAAIKGKLVIESHNQVIINALKAIRGFLPEVTDPTERIFSIGLGLDVSKLATSVGSIWNDLRQPSYSCDFLADFQQSLGDENPATMLSLGASMLGSVKGMHFALNDLTLDTEHPFGPQWDKLDFLFTLSANQPENLLLSAQMFVPELAQLTLEANGEPIDLSTLVSAETGIQTPLFARLNDKHLALYSGAQSATSAEAILKQPLTAKGLFQFDVNMPRFMEAMRLAAEFSGEELPEELMHESTSNVITQFVIDINDSGITVDYHQHSTTPVQ</sequence>
<comment type="caution">
    <text evidence="1">The sequence shown here is derived from an EMBL/GenBank/DDBJ whole genome shotgun (WGS) entry which is preliminary data.</text>
</comment>
<dbReference type="Proteomes" id="UP000615796">
    <property type="component" value="Unassembled WGS sequence"/>
</dbReference>
<dbReference type="RefSeq" id="WP_187025303.1">
    <property type="nucleotide sequence ID" value="NZ_JACRUP010000001.1"/>
</dbReference>
<accession>A0A9X0R5X0</accession>
<evidence type="ECO:0000313" key="2">
    <source>
        <dbReference type="Proteomes" id="UP000615796"/>
    </source>
</evidence>